<reference evidence="2 3" key="2">
    <citation type="journal article" date="2017" name="Front. Plant Sci.">
        <title>Gene Classification and Mining of Molecular Markers Useful in Red Clover (Trifolium pratense) Breeding.</title>
        <authorList>
            <person name="Istvanek J."/>
            <person name="Dluhosova J."/>
            <person name="Dluhos P."/>
            <person name="Patkova L."/>
            <person name="Nedelnik J."/>
            <person name="Repkova J."/>
        </authorList>
    </citation>
    <scope>NUCLEOTIDE SEQUENCE [LARGE SCALE GENOMIC DNA]</scope>
    <source>
        <strain evidence="3">cv. Tatra</strain>
        <tissue evidence="2">Young leaves</tissue>
    </source>
</reference>
<dbReference type="AlphaFoldDB" id="A0A2K3NNT4"/>
<name>A0A2K3NNT4_TRIPR</name>
<proteinExistence type="predicted"/>
<dbReference type="ExpressionAtlas" id="A0A2K3NNT4">
    <property type="expression patterns" value="baseline"/>
</dbReference>
<accession>A0A2K3NNT4</accession>
<evidence type="ECO:0000313" key="2">
    <source>
        <dbReference type="EMBL" id="PNY04694.1"/>
    </source>
</evidence>
<dbReference type="PANTHER" id="PTHR35696:SF1">
    <property type="entry name" value="ELECTRON CARRIER_IRON ION-BINDING PROTEIN"/>
    <property type="match status" value="1"/>
</dbReference>
<protein>
    <submittedName>
        <fullName evidence="2">Uncharacterized protein</fullName>
    </submittedName>
</protein>
<evidence type="ECO:0000313" key="3">
    <source>
        <dbReference type="Proteomes" id="UP000236291"/>
    </source>
</evidence>
<dbReference type="Proteomes" id="UP000236291">
    <property type="component" value="Unassembled WGS sequence"/>
</dbReference>
<comment type="caution">
    <text evidence="2">The sequence shown here is derived from an EMBL/GenBank/DDBJ whole genome shotgun (WGS) entry which is preliminary data.</text>
</comment>
<dbReference type="PANTHER" id="PTHR35696">
    <property type="entry name" value="ELECTRON CARRIER/IRON ION-BINDING PROTEIN"/>
    <property type="match status" value="1"/>
</dbReference>
<gene>
    <name evidence="2" type="ORF">L195_g001120</name>
</gene>
<sequence length="480" mass="53068">MATAPSNSPTAKVGTLGLSSPSSSVQPKSQRGQNKPKCKQCGNVARSRCPYECCKSCCSRNQNPCPIHVLKASTTFPDNTPSSGAAPLDRKSFEPPPSVTVPTVILYFVSYIVQELADIGVAIGLQSAIAFCQGAAGDSKLSSLAIKTSLASSLFADWRIVNDIKALFDSTIEVFCLSNNRNNMDLFLVMALLPIYILLEGNCCANWLAKLWASLDYGMQIWGRVASLRQLSNSFAQFNNLHLSLRSKKPLTRKDAAAINEWRFSKLKEYKERNIEVENEAFDRYMQNVDLLEEVLSVKHSDENVSSASEANPTPTENNEIMVPGLKLQLRSNSARSDGVRIRIKKIVDEGLKKLKKCAVDSDSKEQIDEVNEASNKRKRTEKLSAISDLMDKINKARSEEDLQSCLEMKLQLFNSDEDSAMVQLADNETLESHTAEIDVAPAKELGYSLPKLIGTTEIDQETLNTIDKHFSSLESVEQL</sequence>
<dbReference type="EMBL" id="ASHM01000434">
    <property type="protein sequence ID" value="PNY04694.1"/>
    <property type="molecule type" value="Genomic_DNA"/>
</dbReference>
<organism evidence="2 3">
    <name type="scientific">Trifolium pratense</name>
    <name type="common">Red clover</name>
    <dbReference type="NCBI Taxonomy" id="57577"/>
    <lineage>
        <taxon>Eukaryota</taxon>
        <taxon>Viridiplantae</taxon>
        <taxon>Streptophyta</taxon>
        <taxon>Embryophyta</taxon>
        <taxon>Tracheophyta</taxon>
        <taxon>Spermatophyta</taxon>
        <taxon>Magnoliopsida</taxon>
        <taxon>eudicotyledons</taxon>
        <taxon>Gunneridae</taxon>
        <taxon>Pentapetalae</taxon>
        <taxon>rosids</taxon>
        <taxon>fabids</taxon>
        <taxon>Fabales</taxon>
        <taxon>Fabaceae</taxon>
        <taxon>Papilionoideae</taxon>
        <taxon>50 kb inversion clade</taxon>
        <taxon>NPAAA clade</taxon>
        <taxon>Hologalegina</taxon>
        <taxon>IRL clade</taxon>
        <taxon>Trifolieae</taxon>
        <taxon>Trifolium</taxon>
    </lineage>
</organism>
<dbReference type="STRING" id="57577.A0A2K3NNT4"/>
<evidence type="ECO:0000256" key="1">
    <source>
        <dbReference type="SAM" id="MobiDB-lite"/>
    </source>
</evidence>
<reference evidence="2 3" key="1">
    <citation type="journal article" date="2014" name="Am. J. Bot.">
        <title>Genome assembly and annotation for red clover (Trifolium pratense; Fabaceae).</title>
        <authorList>
            <person name="Istvanek J."/>
            <person name="Jaros M."/>
            <person name="Krenek A."/>
            <person name="Repkova J."/>
        </authorList>
    </citation>
    <scope>NUCLEOTIDE SEQUENCE [LARGE SCALE GENOMIC DNA]</scope>
    <source>
        <strain evidence="3">cv. Tatra</strain>
        <tissue evidence="2">Young leaves</tissue>
    </source>
</reference>
<feature type="compositionally biased region" description="Low complexity" evidence="1">
    <location>
        <begin position="19"/>
        <end position="30"/>
    </location>
</feature>
<feature type="region of interest" description="Disordered" evidence="1">
    <location>
        <begin position="1"/>
        <end position="38"/>
    </location>
</feature>
<feature type="compositionally biased region" description="Polar residues" evidence="1">
    <location>
        <begin position="1"/>
        <end position="10"/>
    </location>
</feature>